<organism evidence="1 2">
    <name type="scientific">Papaver somniferum</name>
    <name type="common">Opium poppy</name>
    <dbReference type="NCBI Taxonomy" id="3469"/>
    <lineage>
        <taxon>Eukaryota</taxon>
        <taxon>Viridiplantae</taxon>
        <taxon>Streptophyta</taxon>
        <taxon>Embryophyta</taxon>
        <taxon>Tracheophyta</taxon>
        <taxon>Spermatophyta</taxon>
        <taxon>Magnoliopsida</taxon>
        <taxon>Ranunculales</taxon>
        <taxon>Papaveraceae</taxon>
        <taxon>Papaveroideae</taxon>
        <taxon>Papaver</taxon>
    </lineage>
</organism>
<dbReference type="AlphaFoldDB" id="A0A4Y7LID8"/>
<reference evidence="1 2" key="1">
    <citation type="journal article" date="2018" name="Science">
        <title>The opium poppy genome and morphinan production.</title>
        <authorList>
            <person name="Guo L."/>
            <person name="Winzer T."/>
            <person name="Yang X."/>
            <person name="Li Y."/>
            <person name="Ning Z."/>
            <person name="He Z."/>
            <person name="Teodor R."/>
            <person name="Lu Y."/>
            <person name="Bowser T.A."/>
            <person name="Graham I.A."/>
            <person name="Ye K."/>
        </authorList>
    </citation>
    <scope>NUCLEOTIDE SEQUENCE [LARGE SCALE GENOMIC DNA]</scope>
    <source>
        <strain evidence="2">cv. HN1</strain>
        <tissue evidence="1">Leaves</tissue>
    </source>
</reference>
<proteinExistence type="predicted"/>
<dbReference type="Proteomes" id="UP000316621">
    <property type="component" value="Chromosome 11"/>
</dbReference>
<gene>
    <name evidence="1" type="ORF">C5167_047177</name>
</gene>
<evidence type="ECO:0000313" key="2">
    <source>
        <dbReference type="Proteomes" id="UP000316621"/>
    </source>
</evidence>
<dbReference type="Gramene" id="RZC84390">
    <property type="protein sequence ID" value="RZC84390"/>
    <property type="gene ID" value="C5167_047177"/>
</dbReference>
<protein>
    <submittedName>
        <fullName evidence="1">Uncharacterized protein</fullName>
    </submittedName>
</protein>
<name>A0A4Y7LID8_PAPSO</name>
<sequence length="60" mass="7012">MSKKQFDYHRHLTVGISHSYSSVAFSLRSMRPRMVNNNIHWTPGLVFQNDLHINILMNGN</sequence>
<dbReference type="EMBL" id="CM010725">
    <property type="protein sequence ID" value="RZC84390.1"/>
    <property type="molecule type" value="Genomic_DNA"/>
</dbReference>
<accession>A0A4Y7LID8</accession>
<keyword evidence="2" id="KW-1185">Reference proteome</keyword>
<evidence type="ECO:0000313" key="1">
    <source>
        <dbReference type="EMBL" id="RZC84390.1"/>
    </source>
</evidence>